<dbReference type="CDD" id="cd00293">
    <property type="entry name" value="USP-like"/>
    <property type="match status" value="1"/>
</dbReference>
<comment type="caution">
    <text evidence="3">The sequence shown here is derived from an EMBL/GenBank/DDBJ whole genome shotgun (WGS) entry which is preliminary data.</text>
</comment>
<dbReference type="Pfam" id="PF00582">
    <property type="entry name" value="Usp"/>
    <property type="match status" value="1"/>
</dbReference>
<comment type="similarity">
    <text evidence="1">Belongs to the universal stress protein A family.</text>
</comment>
<name>A0A4R7J3B2_9ACTN</name>
<dbReference type="EMBL" id="SOAW01000002">
    <property type="protein sequence ID" value="TDT30877.1"/>
    <property type="molecule type" value="Genomic_DNA"/>
</dbReference>
<dbReference type="Gene3D" id="3.40.50.620">
    <property type="entry name" value="HUPs"/>
    <property type="match status" value="1"/>
</dbReference>
<dbReference type="InterPro" id="IPR006015">
    <property type="entry name" value="Universal_stress_UspA"/>
</dbReference>
<organism evidence="3 4">
    <name type="scientific">Naumannella halotolerans</name>
    <dbReference type="NCBI Taxonomy" id="993414"/>
    <lineage>
        <taxon>Bacteria</taxon>
        <taxon>Bacillati</taxon>
        <taxon>Actinomycetota</taxon>
        <taxon>Actinomycetes</taxon>
        <taxon>Propionibacteriales</taxon>
        <taxon>Propionibacteriaceae</taxon>
        <taxon>Naumannella</taxon>
    </lineage>
</organism>
<evidence type="ECO:0000313" key="4">
    <source>
        <dbReference type="Proteomes" id="UP000295371"/>
    </source>
</evidence>
<gene>
    <name evidence="3" type="ORF">CLV29_2284</name>
</gene>
<dbReference type="InterPro" id="IPR006016">
    <property type="entry name" value="UspA"/>
</dbReference>
<feature type="domain" description="UspA" evidence="2">
    <location>
        <begin position="4"/>
        <end position="117"/>
    </location>
</feature>
<dbReference type="InterPro" id="IPR014729">
    <property type="entry name" value="Rossmann-like_a/b/a_fold"/>
</dbReference>
<evidence type="ECO:0000256" key="1">
    <source>
        <dbReference type="ARBA" id="ARBA00008791"/>
    </source>
</evidence>
<dbReference type="SUPFAM" id="SSF52402">
    <property type="entry name" value="Adenine nucleotide alpha hydrolases-like"/>
    <property type="match status" value="1"/>
</dbReference>
<keyword evidence="4" id="KW-1185">Reference proteome</keyword>
<evidence type="ECO:0000313" key="3">
    <source>
        <dbReference type="EMBL" id="TDT30877.1"/>
    </source>
</evidence>
<dbReference type="Proteomes" id="UP000295371">
    <property type="component" value="Unassembled WGS sequence"/>
</dbReference>
<sequence>MPVVVGFSTKPEGIAALKVAADEARLRQARVLVVPNTEADDPGPHIDALTEAGVEWELRPAPVTREIAEHLMEIADEVEAEMIVIGLRRRSPTGKLLLGMNAQRVLLDAGPPVLAVKAD</sequence>
<proteinExistence type="inferred from homology"/>
<dbReference type="OrthoDB" id="5419113at2"/>
<dbReference type="AlphaFoldDB" id="A0A4R7J3B2"/>
<protein>
    <submittedName>
        <fullName evidence="3">Universal stress protein family protein</fullName>
    </submittedName>
</protein>
<dbReference type="PRINTS" id="PR01438">
    <property type="entry name" value="UNVRSLSTRESS"/>
</dbReference>
<reference evidence="3 4" key="1">
    <citation type="submission" date="2019-03" db="EMBL/GenBank/DDBJ databases">
        <title>Genomic Encyclopedia of Archaeal and Bacterial Type Strains, Phase II (KMG-II): from individual species to whole genera.</title>
        <authorList>
            <person name="Goeker M."/>
        </authorList>
    </citation>
    <scope>NUCLEOTIDE SEQUENCE [LARGE SCALE GENOMIC DNA]</scope>
    <source>
        <strain evidence="3 4">DSM 24323</strain>
    </source>
</reference>
<evidence type="ECO:0000259" key="2">
    <source>
        <dbReference type="Pfam" id="PF00582"/>
    </source>
</evidence>
<accession>A0A4R7J3B2</accession>